<dbReference type="GO" id="GO:0046872">
    <property type="term" value="F:metal ion binding"/>
    <property type="evidence" value="ECO:0007669"/>
    <property type="project" value="UniProtKB-KW"/>
</dbReference>
<feature type="non-terminal residue" evidence="3">
    <location>
        <position position="66"/>
    </location>
</feature>
<dbReference type="PANTHER" id="PTHR43279">
    <property type="entry name" value="CATECHOL-2,3-DIOXYGENASE"/>
    <property type="match status" value="1"/>
</dbReference>
<dbReference type="PANTHER" id="PTHR43279:SF1">
    <property type="entry name" value="CATECHOL-2,3-DIOXYGENASE"/>
    <property type="match status" value="1"/>
</dbReference>
<dbReference type="InterPro" id="IPR037523">
    <property type="entry name" value="VOC_core"/>
</dbReference>
<dbReference type="PROSITE" id="PS51819">
    <property type="entry name" value="VOC"/>
    <property type="match status" value="1"/>
</dbReference>
<name>A0A382K4G6_9ZZZZ</name>
<dbReference type="InterPro" id="IPR004360">
    <property type="entry name" value="Glyas_Fos-R_dOase_dom"/>
</dbReference>
<organism evidence="3">
    <name type="scientific">marine metagenome</name>
    <dbReference type="NCBI Taxonomy" id="408172"/>
    <lineage>
        <taxon>unclassified sequences</taxon>
        <taxon>metagenomes</taxon>
        <taxon>ecological metagenomes</taxon>
    </lineage>
</organism>
<feature type="domain" description="VOC" evidence="2">
    <location>
        <begin position="9"/>
        <end position="66"/>
    </location>
</feature>
<dbReference type="Pfam" id="PF00903">
    <property type="entry name" value="Glyoxalase"/>
    <property type="match status" value="1"/>
</dbReference>
<evidence type="ECO:0000256" key="1">
    <source>
        <dbReference type="ARBA" id="ARBA00022723"/>
    </source>
</evidence>
<accession>A0A382K4G6</accession>
<sequence>MTAIHPQAQIGHIHLTVADLDRAEKFYTEILGFEVTSRFSQHAVFLSAGGYHHHIALNTWAGPNAK</sequence>
<dbReference type="EMBL" id="UINC01077655">
    <property type="protein sequence ID" value="SVC17967.1"/>
    <property type="molecule type" value="Genomic_DNA"/>
</dbReference>
<proteinExistence type="predicted"/>
<evidence type="ECO:0000313" key="3">
    <source>
        <dbReference type="EMBL" id="SVC17967.1"/>
    </source>
</evidence>
<protein>
    <recommendedName>
        <fullName evidence="2">VOC domain-containing protein</fullName>
    </recommendedName>
</protein>
<dbReference type="SUPFAM" id="SSF54593">
    <property type="entry name" value="Glyoxalase/Bleomycin resistance protein/Dihydroxybiphenyl dioxygenase"/>
    <property type="match status" value="1"/>
</dbReference>
<keyword evidence="1" id="KW-0479">Metal-binding</keyword>
<dbReference type="AlphaFoldDB" id="A0A382K4G6"/>
<dbReference type="InterPro" id="IPR029068">
    <property type="entry name" value="Glyas_Bleomycin-R_OHBP_Dase"/>
</dbReference>
<evidence type="ECO:0000259" key="2">
    <source>
        <dbReference type="PROSITE" id="PS51819"/>
    </source>
</evidence>
<dbReference type="PROSITE" id="PS00934">
    <property type="entry name" value="GLYOXALASE_I_1"/>
    <property type="match status" value="1"/>
</dbReference>
<reference evidence="3" key="1">
    <citation type="submission" date="2018-05" db="EMBL/GenBank/DDBJ databases">
        <authorList>
            <person name="Lanie J.A."/>
            <person name="Ng W.-L."/>
            <person name="Kazmierczak K.M."/>
            <person name="Andrzejewski T.M."/>
            <person name="Davidsen T.M."/>
            <person name="Wayne K.J."/>
            <person name="Tettelin H."/>
            <person name="Glass J.I."/>
            <person name="Rusch D."/>
            <person name="Podicherti R."/>
            <person name="Tsui H.-C.T."/>
            <person name="Winkler M.E."/>
        </authorList>
    </citation>
    <scope>NUCLEOTIDE SEQUENCE</scope>
</reference>
<dbReference type="Gene3D" id="3.10.180.10">
    <property type="entry name" value="2,3-Dihydroxybiphenyl 1,2-Dioxygenase, domain 1"/>
    <property type="match status" value="1"/>
</dbReference>
<gene>
    <name evidence="3" type="ORF">METZ01_LOCUS270821</name>
</gene>
<dbReference type="InterPro" id="IPR018146">
    <property type="entry name" value="Glyoxalase_1_CS"/>
</dbReference>
<dbReference type="GO" id="GO:0004462">
    <property type="term" value="F:lactoylglutathione lyase activity"/>
    <property type="evidence" value="ECO:0007669"/>
    <property type="project" value="InterPro"/>
</dbReference>